<evidence type="ECO:0000313" key="3">
    <source>
        <dbReference type="EMBL" id="MBR0664083.1"/>
    </source>
</evidence>
<reference evidence="4" key="1">
    <citation type="journal article" date="2021" name="Syst. Appl. Microbiol.">
        <title>Roseomonas hellenica sp. nov., isolated from roots of wild-growing Alkanna tinctoria.</title>
        <authorList>
            <person name="Rat A."/>
            <person name="Naranjo H.D."/>
            <person name="Lebbe L."/>
            <person name="Cnockaert M."/>
            <person name="Krigas N."/>
            <person name="Grigoriadou K."/>
            <person name="Maloupa E."/>
            <person name="Willems A."/>
        </authorList>
    </citation>
    <scope>NUCLEOTIDE SEQUENCE [LARGE SCALE GENOMIC DNA]</scope>
    <source>
        <strain evidence="4">LMG 31523</strain>
    </source>
</reference>
<evidence type="ECO:0000256" key="2">
    <source>
        <dbReference type="SAM" id="SignalP"/>
    </source>
</evidence>
<comment type="caution">
    <text evidence="3">The sequence shown here is derived from an EMBL/GenBank/DDBJ whole genome shotgun (WGS) entry which is preliminary data.</text>
</comment>
<keyword evidence="4" id="KW-1185">Reference proteome</keyword>
<dbReference type="EMBL" id="JAAGBB010000006">
    <property type="protein sequence ID" value="MBR0664083.1"/>
    <property type="molecule type" value="Genomic_DNA"/>
</dbReference>
<accession>A0ABS5EUW3</accession>
<protein>
    <recommendedName>
        <fullName evidence="5">Lipoprotein</fullName>
    </recommendedName>
</protein>
<gene>
    <name evidence="3" type="ORF">GXW71_06905</name>
</gene>
<feature type="chain" id="PRO_5046582846" description="Lipoprotein" evidence="2">
    <location>
        <begin position="18"/>
        <end position="118"/>
    </location>
</feature>
<proteinExistence type="predicted"/>
<organism evidence="3 4">
    <name type="scientific">Plastoroseomonas hellenica</name>
    <dbReference type="NCBI Taxonomy" id="2687306"/>
    <lineage>
        <taxon>Bacteria</taxon>
        <taxon>Pseudomonadati</taxon>
        <taxon>Pseudomonadota</taxon>
        <taxon>Alphaproteobacteria</taxon>
        <taxon>Acetobacterales</taxon>
        <taxon>Acetobacteraceae</taxon>
        <taxon>Plastoroseomonas</taxon>
    </lineage>
</organism>
<feature type="signal peptide" evidence="2">
    <location>
        <begin position="1"/>
        <end position="17"/>
    </location>
</feature>
<dbReference type="Proteomes" id="UP001196870">
    <property type="component" value="Unassembled WGS sequence"/>
</dbReference>
<dbReference type="RefSeq" id="WP_211851677.1">
    <property type="nucleotide sequence ID" value="NZ_JAAGBB010000006.1"/>
</dbReference>
<evidence type="ECO:0008006" key="5">
    <source>
        <dbReference type="Google" id="ProtNLM"/>
    </source>
</evidence>
<sequence>MYRVALPLLLLAACSFSDPPAPPPTATTSNDAPTIEAACRRQAERVVLFRDRGQQMRIDEGENRLGTQGSTPSSLRAQTDTYGQQVERDRLARECVQASRVGPSPTPGDQAPSPRRAR</sequence>
<feature type="compositionally biased region" description="Basic and acidic residues" evidence="1">
    <location>
        <begin position="50"/>
        <end position="63"/>
    </location>
</feature>
<keyword evidence="2" id="KW-0732">Signal</keyword>
<name>A0ABS5EUW3_9PROT</name>
<feature type="region of interest" description="Disordered" evidence="1">
    <location>
        <begin position="50"/>
        <end position="118"/>
    </location>
</feature>
<evidence type="ECO:0000313" key="4">
    <source>
        <dbReference type="Proteomes" id="UP001196870"/>
    </source>
</evidence>
<feature type="compositionally biased region" description="Polar residues" evidence="1">
    <location>
        <begin position="65"/>
        <end position="84"/>
    </location>
</feature>
<evidence type="ECO:0000256" key="1">
    <source>
        <dbReference type="SAM" id="MobiDB-lite"/>
    </source>
</evidence>